<keyword evidence="2" id="KW-1185">Reference proteome</keyword>
<name>A0ABY8AKA8_9ACTN</name>
<dbReference type="RefSeq" id="WP_275310797.1">
    <property type="nucleotide sequence ID" value="NZ_CP095749.1"/>
</dbReference>
<dbReference type="EMBL" id="CP095749">
    <property type="protein sequence ID" value="WEB44631.1"/>
    <property type="molecule type" value="Genomic_DNA"/>
</dbReference>
<evidence type="ECO:0000313" key="2">
    <source>
        <dbReference type="Proteomes" id="UP001218629"/>
    </source>
</evidence>
<reference evidence="1 2" key="1">
    <citation type="submission" date="2022-03" db="EMBL/GenBank/DDBJ databases">
        <title>Streptomyces yunnanensis P86,complete genome.</title>
        <authorList>
            <person name="Chen S."/>
            <person name="Zhang Q."/>
        </authorList>
    </citation>
    <scope>NUCLEOTIDE SEQUENCE [LARGE SCALE GENOMIC DNA]</scope>
    <source>
        <strain evidence="1 2">P86</strain>
    </source>
</reference>
<evidence type="ECO:0000313" key="1">
    <source>
        <dbReference type="EMBL" id="WEB44631.1"/>
    </source>
</evidence>
<gene>
    <name evidence="1" type="ORF">MOV08_38680</name>
</gene>
<organism evidence="1 2">
    <name type="scientific">Streptomyces yunnanensis</name>
    <dbReference type="NCBI Taxonomy" id="156453"/>
    <lineage>
        <taxon>Bacteria</taxon>
        <taxon>Bacillati</taxon>
        <taxon>Actinomycetota</taxon>
        <taxon>Actinomycetes</taxon>
        <taxon>Kitasatosporales</taxon>
        <taxon>Streptomycetaceae</taxon>
        <taxon>Streptomyces</taxon>
    </lineage>
</organism>
<accession>A0ABY8AKA8</accession>
<sequence>MSEMVYVHGTAKVPQNLRAYHGNGNTCSWTAHSCDKCEKRIPYLLCMVPLDHIEAEAPQ</sequence>
<protein>
    <submittedName>
        <fullName evidence="1">Uncharacterized protein</fullName>
    </submittedName>
</protein>
<proteinExistence type="predicted"/>
<dbReference type="Proteomes" id="UP001218629">
    <property type="component" value="Chromosome"/>
</dbReference>